<keyword evidence="3" id="KW-0723">Serine/threonine-protein kinase</keyword>
<keyword evidence="4" id="KW-0808">Transferase</keyword>
<evidence type="ECO:0000256" key="5">
    <source>
        <dbReference type="ARBA" id="ARBA00022741"/>
    </source>
</evidence>
<dbReference type="InterPro" id="IPR050167">
    <property type="entry name" value="Ser_Thr_protein_kinase"/>
</dbReference>
<dbReference type="GO" id="GO:0005524">
    <property type="term" value="F:ATP binding"/>
    <property type="evidence" value="ECO:0007669"/>
    <property type="project" value="UniProtKB-UniRule"/>
</dbReference>
<feature type="non-terminal residue" evidence="13">
    <location>
        <position position="606"/>
    </location>
</feature>
<evidence type="ECO:0000313" key="13">
    <source>
        <dbReference type="EMBL" id="KAH9331002.1"/>
    </source>
</evidence>
<accession>A0AA38GY19</accession>
<dbReference type="AlphaFoldDB" id="A0AA38GY19"/>
<feature type="domain" description="Protein kinase" evidence="12">
    <location>
        <begin position="377"/>
        <end position="606"/>
    </location>
</feature>
<evidence type="ECO:0000256" key="10">
    <source>
        <dbReference type="PROSITE-ProRule" id="PRU10141"/>
    </source>
</evidence>
<comment type="catalytic activity">
    <reaction evidence="8">
        <text>L-threonyl-[protein] + ATP = O-phospho-L-threonyl-[protein] + ADP + H(+)</text>
        <dbReference type="Rhea" id="RHEA:46608"/>
        <dbReference type="Rhea" id="RHEA-COMP:11060"/>
        <dbReference type="Rhea" id="RHEA-COMP:11605"/>
        <dbReference type="ChEBI" id="CHEBI:15378"/>
        <dbReference type="ChEBI" id="CHEBI:30013"/>
        <dbReference type="ChEBI" id="CHEBI:30616"/>
        <dbReference type="ChEBI" id="CHEBI:61977"/>
        <dbReference type="ChEBI" id="CHEBI:456216"/>
        <dbReference type="EC" id="2.7.11.1"/>
    </reaction>
</comment>
<comment type="caution">
    <text evidence="13">The sequence shown here is derived from an EMBL/GenBank/DDBJ whole genome shotgun (WGS) entry which is preliminary data.</text>
</comment>
<dbReference type="InterPro" id="IPR008271">
    <property type="entry name" value="Ser/Thr_kinase_AS"/>
</dbReference>
<dbReference type="InterPro" id="IPR001245">
    <property type="entry name" value="Ser-Thr/Tyr_kinase_cat_dom"/>
</dbReference>
<dbReference type="CDD" id="cd13999">
    <property type="entry name" value="STKc_MAP3K-like"/>
    <property type="match status" value="1"/>
</dbReference>
<evidence type="ECO:0000256" key="7">
    <source>
        <dbReference type="ARBA" id="ARBA00022840"/>
    </source>
</evidence>
<keyword evidence="14" id="KW-1185">Reference proteome</keyword>
<dbReference type="PROSITE" id="PS00108">
    <property type="entry name" value="PROTEIN_KINASE_ST"/>
    <property type="match status" value="1"/>
</dbReference>
<comment type="similarity">
    <text evidence="1">Belongs to the protein kinase superfamily. TKL Ser/Thr protein kinase family. RAF subfamily.</text>
</comment>
<comment type="catalytic activity">
    <reaction evidence="9">
        <text>L-seryl-[protein] + ATP = O-phospho-L-seryl-[protein] + ADP + H(+)</text>
        <dbReference type="Rhea" id="RHEA:17989"/>
        <dbReference type="Rhea" id="RHEA-COMP:9863"/>
        <dbReference type="Rhea" id="RHEA-COMP:11604"/>
        <dbReference type="ChEBI" id="CHEBI:15378"/>
        <dbReference type="ChEBI" id="CHEBI:29999"/>
        <dbReference type="ChEBI" id="CHEBI:30616"/>
        <dbReference type="ChEBI" id="CHEBI:83421"/>
        <dbReference type="ChEBI" id="CHEBI:456216"/>
        <dbReference type="EC" id="2.7.11.1"/>
    </reaction>
</comment>
<evidence type="ECO:0000313" key="14">
    <source>
        <dbReference type="Proteomes" id="UP000824469"/>
    </source>
</evidence>
<feature type="non-terminal residue" evidence="13">
    <location>
        <position position="1"/>
    </location>
</feature>
<evidence type="ECO:0000256" key="4">
    <source>
        <dbReference type="ARBA" id="ARBA00022679"/>
    </source>
</evidence>
<dbReference type="InterPro" id="IPR000719">
    <property type="entry name" value="Prot_kinase_dom"/>
</dbReference>
<dbReference type="Pfam" id="PF07714">
    <property type="entry name" value="PK_Tyr_Ser-Thr"/>
    <property type="match status" value="1"/>
</dbReference>
<evidence type="ECO:0000256" key="6">
    <source>
        <dbReference type="ARBA" id="ARBA00022777"/>
    </source>
</evidence>
<dbReference type="PROSITE" id="PS00107">
    <property type="entry name" value="PROTEIN_KINASE_ATP"/>
    <property type="match status" value="1"/>
</dbReference>
<dbReference type="PROSITE" id="PS50011">
    <property type="entry name" value="PROTEIN_KINASE_DOM"/>
    <property type="match status" value="1"/>
</dbReference>
<evidence type="ECO:0000256" key="8">
    <source>
        <dbReference type="ARBA" id="ARBA00047899"/>
    </source>
</evidence>
<dbReference type="SUPFAM" id="SSF56112">
    <property type="entry name" value="Protein kinase-like (PK-like)"/>
    <property type="match status" value="1"/>
</dbReference>
<evidence type="ECO:0000256" key="9">
    <source>
        <dbReference type="ARBA" id="ARBA00048679"/>
    </source>
</evidence>
<dbReference type="EC" id="2.7.11.1" evidence="2"/>
<dbReference type="InterPro" id="IPR055164">
    <property type="entry name" value="EDR1/CTR1/ARMC3-like_pept-like"/>
</dbReference>
<dbReference type="Gene3D" id="3.30.200.20">
    <property type="entry name" value="Phosphorylase Kinase, domain 1"/>
    <property type="match status" value="1"/>
</dbReference>
<evidence type="ECO:0000256" key="2">
    <source>
        <dbReference type="ARBA" id="ARBA00012513"/>
    </source>
</evidence>
<reference evidence="13 14" key="1">
    <citation type="journal article" date="2021" name="Nat. Plants">
        <title>The Taxus genome provides insights into paclitaxel biosynthesis.</title>
        <authorList>
            <person name="Xiong X."/>
            <person name="Gou J."/>
            <person name="Liao Q."/>
            <person name="Li Y."/>
            <person name="Zhou Q."/>
            <person name="Bi G."/>
            <person name="Li C."/>
            <person name="Du R."/>
            <person name="Wang X."/>
            <person name="Sun T."/>
            <person name="Guo L."/>
            <person name="Liang H."/>
            <person name="Lu P."/>
            <person name="Wu Y."/>
            <person name="Zhang Z."/>
            <person name="Ro D.K."/>
            <person name="Shang Y."/>
            <person name="Huang S."/>
            <person name="Yan J."/>
        </authorList>
    </citation>
    <scope>NUCLEOTIDE SEQUENCE [LARGE SCALE GENOMIC DNA]</scope>
    <source>
        <strain evidence="13">Ta-2019</strain>
    </source>
</reference>
<keyword evidence="6" id="KW-0418">Kinase</keyword>
<dbReference type="SMART" id="SM00220">
    <property type="entry name" value="S_TKc"/>
    <property type="match status" value="1"/>
</dbReference>
<dbReference type="Pfam" id="PF14381">
    <property type="entry name" value="EDR1_CTR1_ARMC3_pept"/>
    <property type="match status" value="1"/>
</dbReference>
<dbReference type="InterPro" id="IPR011009">
    <property type="entry name" value="Kinase-like_dom_sf"/>
</dbReference>
<gene>
    <name evidence="13" type="ORF">KI387_003110</name>
</gene>
<dbReference type="PRINTS" id="PR00109">
    <property type="entry name" value="TYRKINASE"/>
</dbReference>
<dbReference type="FunFam" id="3.30.200.20:FF:000060">
    <property type="entry name" value="Serine/threonine-protein kinase isoform 1"/>
    <property type="match status" value="1"/>
</dbReference>
<dbReference type="OMA" id="VIYMSHI"/>
<keyword evidence="7 10" id="KW-0067">ATP-binding</keyword>
<evidence type="ECO:0000256" key="1">
    <source>
        <dbReference type="ARBA" id="ARBA00010507"/>
    </source>
</evidence>
<organism evidence="13 14">
    <name type="scientific">Taxus chinensis</name>
    <name type="common">Chinese yew</name>
    <name type="synonym">Taxus wallichiana var. chinensis</name>
    <dbReference type="NCBI Taxonomy" id="29808"/>
    <lineage>
        <taxon>Eukaryota</taxon>
        <taxon>Viridiplantae</taxon>
        <taxon>Streptophyta</taxon>
        <taxon>Embryophyta</taxon>
        <taxon>Tracheophyta</taxon>
        <taxon>Spermatophyta</taxon>
        <taxon>Pinopsida</taxon>
        <taxon>Pinidae</taxon>
        <taxon>Conifers II</taxon>
        <taxon>Cupressales</taxon>
        <taxon>Taxaceae</taxon>
        <taxon>Taxus</taxon>
    </lineage>
</organism>
<feature type="compositionally biased region" description="Polar residues" evidence="11">
    <location>
        <begin position="289"/>
        <end position="306"/>
    </location>
</feature>
<feature type="region of interest" description="Disordered" evidence="11">
    <location>
        <begin position="265"/>
        <end position="306"/>
    </location>
</feature>
<dbReference type="InterPro" id="IPR017441">
    <property type="entry name" value="Protein_kinase_ATP_BS"/>
</dbReference>
<protein>
    <recommendedName>
        <fullName evidence="2">non-specific serine/threonine protein kinase</fullName>
        <ecNumber evidence="2">2.7.11.1</ecNumber>
    </recommendedName>
</protein>
<evidence type="ECO:0000256" key="11">
    <source>
        <dbReference type="SAM" id="MobiDB-lite"/>
    </source>
</evidence>
<dbReference type="PANTHER" id="PTHR23257">
    <property type="entry name" value="SERINE-THREONINE PROTEIN KINASE"/>
    <property type="match status" value="1"/>
</dbReference>
<sequence>VSDFFGGPVSEAGAAKCFMDDGSSLADNFEFQLLGKIKNGLCRPRAMLFKVLADAVGFRSKLLVGLQVYDRVILQADPDRHMSLLVGLNSIELLVDVMRSPGQLIPFSVKALVMHHFSGAVESDSADNDSCDSPLEPSSPMFGMSDKYYSERPDQEDKSLKFIYPKKGENFLISSGPTSPNIKQRLTACMGNKLSVSRSEPDIANFFLRRSRRKSFGGCRTANSSPEQSTEPVWVQRRHNLEGVRSFPSRDVCAMNEAFKRERHHAKGLQHVIRGKGIPNEQNDEDLQSSESQNVPKSGSANQISMSRERKVEFGSLKSIGKSSEEAARLPLFPRDFKRSESTKLSSVPSEAVQLIKKLECKSLLPFSEWNIESAELKTGARVGFGSFGEVFRGVWRGTEVAIKILLEQDLTVENVEDFCNEISVLSRLRHPNVILFLGACTTPPRLSMVTEYMHMGSLYHLIHISGQGKTLSWRRRLRMLCDICRGMMCIQRMNIVHRDLKSANCLVDKHWRVKICDFGLSRIMTNSPIKDLNAAGTPEWMAPELLRNEPFTEKCDVFSFGIIMWELCTLKRPWDGVKPMQVVYVVAHEGARLDIPDVPIGKLIS</sequence>
<dbReference type="Proteomes" id="UP000824469">
    <property type="component" value="Unassembled WGS sequence"/>
</dbReference>
<feature type="binding site" evidence="10">
    <location>
        <position position="404"/>
    </location>
    <ligand>
        <name>ATP</name>
        <dbReference type="ChEBI" id="CHEBI:30616"/>
    </ligand>
</feature>
<name>A0AA38GY19_TAXCH</name>
<dbReference type="PANTHER" id="PTHR23257:SF821">
    <property type="entry name" value="ATP BINDING PROTEIN"/>
    <property type="match status" value="1"/>
</dbReference>
<dbReference type="EMBL" id="JAHRHJ020000001">
    <property type="protein sequence ID" value="KAH9331002.1"/>
    <property type="molecule type" value="Genomic_DNA"/>
</dbReference>
<dbReference type="GO" id="GO:0004674">
    <property type="term" value="F:protein serine/threonine kinase activity"/>
    <property type="evidence" value="ECO:0007669"/>
    <property type="project" value="UniProtKB-KW"/>
</dbReference>
<dbReference type="GO" id="GO:0007165">
    <property type="term" value="P:signal transduction"/>
    <property type="evidence" value="ECO:0007669"/>
    <property type="project" value="TreeGrafter"/>
</dbReference>
<dbReference type="Gene3D" id="1.10.510.10">
    <property type="entry name" value="Transferase(Phosphotransferase) domain 1"/>
    <property type="match status" value="1"/>
</dbReference>
<dbReference type="GO" id="GO:0005737">
    <property type="term" value="C:cytoplasm"/>
    <property type="evidence" value="ECO:0007669"/>
    <property type="project" value="TreeGrafter"/>
</dbReference>
<evidence type="ECO:0000256" key="3">
    <source>
        <dbReference type="ARBA" id="ARBA00022527"/>
    </source>
</evidence>
<keyword evidence="5 10" id="KW-0547">Nucleotide-binding</keyword>
<evidence type="ECO:0000259" key="12">
    <source>
        <dbReference type="PROSITE" id="PS50011"/>
    </source>
</evidence>
<proteinExistence type="inferred from homology"/>